<evidence type="ECO:0000313" key="2">
    <source>
        <dbReference type="Proteomes" id="UP000076268"/>
    </source>
</evidence>
<reference evidence="1 2" key="1">
    <citation type="submission" date="2016-02" db="EMBL/GenBank/DDBJ databases">
        <title>Anaerosporomusa subterraneum gen. nov., sp. nov., a spore-forming obligate anaerobe isolated from saprolite.</title>
        <authorList>
            <person name="Choi J.K."/>
            <person name="Shah M."/>
            <person name="Yee N."/>
        </authorList>
    </citation>
    <scope>NUCLEOTIDE SEQUENCE [LARGE SCALE GENOMIC DNA]</scope>
    <source>
        <strain evidence="1 2">RU4</strain>
    </source>
</reference>
<protein>
    <submittedName>
        <fullName evidence="1">Uncharacterized protein</fullName>
    </submittedName>
</protein>
<dbReference type="AlphaFoldDB" id="A0A154BRP6"/>
<keyword evidence="2" id="KW-1185">Reference proteome</keyword>
<sequence length="227" mass="25125">MFCETLARDACPCVLADIDQCRCCSLLMGKEFCQCDYPGVCVYEKQRWEEKQPLSAHDQVVAVFPFQTTTGAVLHWGKSALLTPGDTLVLHQTGQEPVSGVVLQTYPEQQLAYLLITGHFFALSLGAPITIKQEHNVFGNDAVYLSNTAGQSVLIFADTDLLPALTTLSDGLKKQGAHVQLLSLNENWPAEMADLLIFISQNKETLSQALKHLPLRNKSHSAFWFTK</sequence>
<dbReference type="OrthoDB" id="9873422at2"/>
<dbReference type="Proteomes" id="UP000076268">
    <property type="component" value="Unassembled WGS sequence"/>
</dbReference>
<proteinExistence type="predicted"/>
<name>A0A154BRP6_ANASB</name>
<accession>A0A154BRP6</accession>
<comment type="caution">
    <text evidence="1">The sequence shown here is derived from an EMBL/GenBank/DDBJ whole genome shotgun (WGS) entry which is preliminary data.</text>
</comment>
<gene>
    <name evidence="1" type="ORF">AXX12_09115</name>
</gene>
<dbReference type="EMBL" id="LSGP01000017">
    <property type="protein sequence ID" value="KYZ76579.1"/>
    <property type="molecule type" value="Genomic_DNA"/>
</dbReference>
<organism evidence="1 2">
    <name type="scientific">Anaerosporomusa subterranea</name>
    <dbReference type="NCBI Taxonomy" id="1794912"/>
    <lineage>
        <taxon>Bacteria</taxon>
        <taxon>Bacillati</taxon>
        <taxon>Bacillota</taxon>
        <taxon>Negativicutes</taxon>
        <taxon>Acetonemataceae</taxon>
        <taxon>Anaerosporomusa</taxon>
    </lineage>
</organism>
<dbReference type="STRING" id="1794912.AXX12_09115"/>
<evidence type="ECO:0000313" key="1">
    <source>
        <dbReference type="EMBL" id="KYZ76579.1"/>
    </source>
</evidence>
<dbReference type="RefSeq" id="WP_066242292.1">
    <property type="nucleotide sequence ID" value="NZ_LSGP01000017.1"/>
</dbReference>